<organism evidence="2 3">
    <name type="scientific">Pseudomicrostroma glucosiphilum</name>
    <dbReference type="NCBI Taxonomy" id="1684307"/>
    <lineage>
        <taxon>Eukaryota</taxon>
        <taxon>Fungi</taxon>
        <taxon>Dikarya</taxon>
        <taxon>Basidiomycota</taxon>
        <taxon>Ustilaginomycotina</taxon>
        <taxon>Exobasidiomycetes</taxon>
        <taxon>Microstromatales</taxon>
        <taxon>Microstromatales incertae sedis</taxon>
        <taxon>Pseudomicrostroma</taxon>
    </lineage>
</organism>
<keyword evidence="3" id="KW-1185">Reference proteome</keyword>
<dbReference type="OrthoDB" id="1028014at2759"/>
<dbReference type="PANTHER" id="PTHR34776:SF1">
    <property type="entry name" value="F17F16.3 PROTEIN"/>
    <property type="match status" value="1"/>
</dbReference>
<dbReference type="STRING" id="1684307.A0A316U621"/>
<feature type="compositionally biased region" description="Basic and acidic residues" evidence="1">
    <location>
        <begin position="107"/>
        <end position="148"/>
    </location>
</feature>
<proteinExistence type="predicted"/>
<name>A0A316U621_9BASI</name>
<dbReference type="PANTHER" id="PTHR34776">
    <property type="entry name" value="F17F16.3 PROTEIN"/>
    <property type="match status" value="1"/>
</dbReference>
<feature type="region of interest" description="Disordered" evidence="1">
    <location>
        <begin position="225"/>
        <end position="244"/>
    </location>
</feature>
<accession>A0A316U621</accession>
<feature type="compositionally biased region" description="Basic and acidic residues" evidence="1">
    <location>
        <begin position="84"/>
        <end position="98"/>
    </location>
</feature>
<feature type="compositionally biased region" description="Basic and acidic residues" evidence="1">
    <location>
        <begin position="34"/>
        <end position="50"/>
    </location>
</feature>
<reference evidence="2 3" key="1">
    <citation type="journal article" date="2018" name="Mol. Biol. Evol.">
        <title>Broad Genomic Sampling Reveals a Smut Pathogenic Ancestry of the Fungal Clade Ustilaginomycotina.</title>
        <authorList>
            <person name="Kijpornyongpan T."/>
            <person name="Mondo S.J."/>
            <person name="Barry K."/>
            <person name="Sandor L."/>
            <person name="Lee J."/>
            <person name="Lipzen A."/>
            <person name="Pangilinan J."/>
            <person name="LaButti K."/>
            <person name="Hainaut M."/>
            <person name="Henrissat B."/>
            <person name="Grigoriev I.V."/>
            <person name="Spatafora J.W."/>
            <person name="Aime M.C."/>
        </authorList>
    </citation>
    <scope>NUCLEOTIDE SEQUENCE [LARGE SCALE GENOMIC DNA]</scope>
    <source>
        <strain evidence="2 3">MCA 4718</strain>
    </source>
</reference>
<dbReference type="EMBL" id="KZ819327">
    <property type="protein sequence ID" value="PWN20707.1"/>
    <property type="molecule type" value="Genomic_DNA"/>
</dbReference>
<dbReference type="GeneID" id="37011382"/>
<dbReference type="AlphaFoldDB" id="A0A316U621"/>
<gene>
    <name evidence="2" type="ORF">BCV69DRAFT_197033</name>
</gene>
<feature type="compositionally biased region" description="Polar residues" evidence="1">
    <location>
        <begin position="1"/>
        <end position="11"/>
    </location>
</feature>
<protein>
    <submittedName>
        <fullName evidence="2">Uncharacterized protein</fullName>
    </submittedName>
</protein>
<feature type="region of interest" description="Disordered" evidence="1">
    <location>
        <begin position="1"/>
        <end position="216"/>
    </location>
</feature>
<feature type="compositionally biased region" description="Low complexity" evidence="1">
    <location>
        <begin position="21"/>
        <end position="31"/>
    </location>
</feature>
<evidence type="ECO:0000313" key="3">
    <source>
        <dbReference type="Proteomes" id="UP000245942"/>
    </source>
</evidence>
<evidence type="ECO:0000313" key="2">
    <source>
        <dbReference type="EMBL" id="PWN20707.1"/>
    </source>
</evidence>
<dbReference type="RefSeq" id="XP_025347867.1">
    <property type="nucleotide sequence ID" value="XM_025489648.1"/>
</dbReference>
<evidence type="ECO:0000256" key="1">
    <source>
        <dbReference type="SAM" id="MobiDB-lite"/>
    </source>
</evidence>
<dbReference type="Proteomes" id="UP000245942">
    <property type="component" value="Unassembled WGS sequence"/>
</dbReference>
<sequence length="469" mass="50253">MPTTRKQQQKLQVDKSADGPSLSTSTSSTTATKRKQDDEPKGNGDSKQAEETPQDVKAAKGNAPTESNGHSAEKEDGPPPAKAAKVEDDAEKKQKEEDVPASTDQSKAAESKPDTEQVSSTEKKLDGKDTDTSGSGEDVKWDIVERGQPKVQPAQTADASDEPAAKCIDDTQNFHLLLLPRASDSSTAPAKSNPPEGVENKSEQTGEVARQGGIGARLIRLGKKRLPEPNAAIKQGDTPGGIGGDSSEAIWAVVSDVKPSFDSLKAGLAENRYSTKTAGDRVVQAARPVGRGWYVISVSQTEPPSSRQVRLSYALSHPHDDKDFGDVQTELGLHKESSVLLQMRNPTLPATGAGAPPAGLDPSSRAQLSDGELQETFGGNAESKGTNYARPENLDLLDRAGVELLMIKKREQEAEEAVAVGDTHQKTLEKLACESTFRTCERESELTVYRFCVGLLQHKMLARCQTMTC</sequence>